<dbReference type="PROSITE" id="PS01229">
    <property type="entry name" value="COF_2"/>
    <property type="match status" value="1"/>
</dbReference>
<keyword evidence="1" id="KW-0378">Hydrolase</keyword>
<accession>A0ABV9HBW3</accession>
<evidence type="ECO:0000313" key="1">
    <source>
        <dbReference type="EMBL" id="MFC4627836.1"/>
    </source>
</evidence>
<organism evidence="1 2">
    <name type="scientific">Promicromonospora alba</name>
    <dbReference type="NCBI Taxonomy" id="1616110"/>
    <lineage>
        <taxon>Bacteria</taxon>
        <taxon>Bacillati</taxon>
        <taxon>Actinomycetota</taxon>
        <taxon>Actinomycetes</taxon>
        <taxon>Micrococcales</taxon>
        <taxon>Promicromonosporaceae</taxon>
        <taxon>Promicromonospora</taxon>
    </lineage>
</organism>
<dbReference type="EMBL" id="JBHSFI010000003">
    <property type="protein sequence ID" value="MFC4627836.1"/>
    <property type="molecule type" value="Genomic_DNA"/>
</dbReference>
<keyword evidence="2" id="KW-1185">Reference proteome</keyword>
<dbReference type="SUPFAM" id="SSF56784">
    <property type="entry name" value="HAD-like"/>
    <property type="match status" value="1"/>
</dbReference>
<name>A0ABV9HBW3_9MICO</name>
<dbReference type="GO" id="GO:0016787">
    <property type="term" value="F:hydrolase activity"/>
    <property type="evidence" value="ECO:0007669"/>
    <property type="project" value="UniProtKB-KW"/>
</dbReference>
<dbReference type="PANTHER" id="PTHR10000">
    <property type="entry name" value="PHOSPHOSERINE PHOSPHATASE"/>
    <property type="match status" value="1"/>
</dbReference>
<proteinExistence type="predicted"/>
<dbReference type="Proteomes" id="UP001596011">
    <property type="component" value="Unassembled WGS sequence"/>
</dbReference>
<dbReference type="Gene3D" id="3.40.50.1000">
    <property type="entry name" value="HAD superfamily/HAD-like"/>
    <property type="match status" value="1"/>
</dbReference>
<dbReference type="Pfam" id="PF08282">
    <property type="entry name" value="Hydrolase_3"/>
    <property type="match status" value="2"/>
</dbReference>
<protein>
    <submittedName>
        <fullName evidence="1">HAD family hydrolase</fullName>
        <ecNumber evidence="1">3.1.3.-</ecNumber>
    </submittedName>
</protein>
<dbReference type="EC" id="3.1.3.-" evidence="1"/>
<dbReference type="Gene3D" id="3.30.1240.10">
    <property type="match status" value="1"/>
</dbReference>
<evidence type="ECO:0000313" key="2">
    <source>
        <dbReference type="Proteomes" id="UP001596011"/>
    </source>
</evidence>
<dbReference type="InterPro" id="IPR023214">
    <property type="entry name" value="HAD_sf"/>
</dbReference>
<dbReference type="RefSeq" id="WP_377133347.1">
    <property type="nucleotide sequence ID" value="NZ_JBHSFI010000003.1"/>
</dbReference>
<dbReference type="InterPro" id="IPR036412">
    <property type="entry name" value="HAD-like_sf"/>
</dbReference>
<gene>
    <name evidence="1" type="ORF">ACFO6V_06300</name>
</gene>
<reference evidence="2" key="1">
    <citation type="journal article" date="2019" name="Int. J. Syst. Evol. Microbiol.">
        <title>The Global Catalogue of Microorganisms (GCM) 10K type strain sequencing project: providing services to taxonomists for standard genome sequencing and annotation.</title>
        <authorList>
            <consortium name="The Broad Institute Genomics Platform"/>
            <consortium name="The Broad Institute Genome Sequencing Center for Infectious Disease"/>
            <person name="Wu L."/>
            <person name="Ma J."/>
        </authorList>
    </citation>
    <scope>NUCLEOTIDE SEQUENCE [LARGE SCALE GENOMIC DNA]</scope>
    <source>
        <strain evidence="2">CCUG 42722</strain>
    </source>
</reference>
<comment type="caution">
    <text evidence="1">The sequence shown here is derived from an EMBL/GenBank/DDBJ whole genome shotgun (WGS) entry which is preliminary data.</text>
</comment>
<dbReference type="PANTHER" id="PTHR10000:SF8">
    <property type="entry name" value="HAD SUPERFAMILY HYDROLASE-LIKE, TYPE 3"/>
    <property type="match status" value="1"/>
</dbReference>
<sequence length="373" mass="38218">MTAVGTHVKMLVALDIDGTVMSSGGVVAAAVRRSIGLVRAAGHLLVLATGRSLAGALPVAELLGLADCYVVCSNGALTIRLDAGAPGGYHYARSELFDATAVIHRALELHPTVRVAVEEPGWGWRVSAPFGPGQLNGEQKTASVADLCVSPATRMVLAAPGVRQHLDALRATGVTVTPAGRAWLDVTGTGVTKASALEALRDKLDVPREATVAVGDSENDVEALVWAGRGISMGHAPAAVRAAADEVTGTVDEDGVATALDPLLPDIDTTLLPDLAAQLAVAVESAPGVAKLRVWHGSGADLAGAEIHSAIARAWVRHAPIAAIGGVTMLDLIAAADIAGLRYPTTDLGPSARWTRTDPAIGPALYELPLGRH</sequence>